<organism evidence="3 4">
    <name type="scientific">Schaedlerella arabinosiphila</name>
    <dbReference type="NCBI Taxonomy" id="2044587"/>
    <lineage>
        <taxon>Bacteria</taxon>
        <taxon>Bacillati</taxon>
        <taxon>Bacillota</taxon>
        <taxon>Clostridia</taxon>
        <taxon>Lachnospirales</taxon>
        <taxon>Lachnospiraceae</taxon>
        <taxon>Schaedlerella</taxon>
    </lineage>
</organism>
<dbReference type="SUPFAM" id="SSF46785">
    <property type="entry name" value="Winged helix' DNA-binding domain"/>
    <property type="match status" value="1"/>
</dbReference>
<evidence type="ECO:0000256" key="1">
    <source>
        <dbReference type="SAM" id="MobiDB-lite"/>
    </source>
</evidence>
<dbReference type="OrthoDB" id="7365718at2"/>
<sequence>MKPEQGYLTADTILPQFIPYPKFLFCMELTDTAKLLYALLLDRAMLSQANDWIDENGRIYLVFPIQKMAETMGKSPMTVKNALKELDSAGLLERKRQGFSAPNRLYVKYPPEVKISVPMMDKKLSVISTETCLNEGQETVLMMDRKLSPNQLTYNQLNSNQLNRVSDARAAPLGKYQNIFLTENEQAELKAEFPAEYEDYIERLSQYIASSGKRYQNYAATIRYWITKDREKPTKKKRGIPDYSFKEGESL</sequence>
<comment type="caution">
    <text evidence="3">The sequence shown here is derived from an EMBL/GenBank/DDBJ whole genome shotgun (WGS) entry which is preliminary data.</text>
</comment>
<dbReference type="RefSeq" id="WP_004070681.1">
    <property type="nucleotide sequence ID" value="NZ_VIRB01000136.1"/>
</dbReference>
<dbReference type="AlphaFoldDB" id="A0A9X5H9F2"/>
<feature type="domain" description="Replication initiator A N-terminal" evidence="2">
    <location>
        <begin position="17"/>
        <end position="86"/>
    </location>
</feature>
<protein>
    <submittedName>
        <fullName evidence="3">GntR family transcriptional regulator</fullName>
    </submittedName>
</protein>
<reference evidence="3 4" key="1">
    <citation type="submission" date="2019-07" db="EMBL/GenBank/DDBJ databases">
        <title>Draft genome sequences of 15 bacterial species constituting the stable defined intestinal microbiota of the GM15 gnotobiotic mouse model.</title>
        <authorList>
            <person name="Elie C."/>
            <person name="Mathieu A."/>
            <person name="Saliou A."/>
            <person name="Darnaud M."/>
            <person name="Leulier F."/>
            <person name="Tamellini A."/>
        </authorList>
    </citation>
    <scope>NUCLEOTIDE SEQUENCE [LARGE SCALE GENOMIC DNA]</scope>
    <source>
        <strain evidence="4">ASF 502</strain>
    </source>
</reference>
<proteinExistence type="predicted"/>
<gene>
    <name evidence="3" type="ORF">FMM80_23125</name>
</gene>
<dbReference type="Pfam" id="PF06970">
    <property type="entry name" value="RepA_N"/>
    <property type="match status" value="1"/>
</dbReference>
<evidence type="ECO:0000259" key="2">
    <source>
        <dbReference type="Pfam" id="PF06970"/>
    </source>
</evidence>
<accession>A0A9X5H9F2</accession>
<dbReference type="InterPro" id="IPR010724">
    <property type="entry name" value="RepA_N"/>
</dbReference>
<feature type="region of interest" description="Disordered" evidence="1">
    <location>
        <begin position="232"/>
        <end position="251"/>
    </location>
</feature>
<dbReference type="InterPro" id="IPR036390">
    <property type="entry name" value="WH_DNA-bd_sf"/>
</dbReference>
<evidence type="ECO:0000313" key="3">
    <source>
        <dbReference type="EMBL" id="NDO71381.1"/>
    </source>
</evidence>
<name>A0A9X5H9F2_9FIRM</name>
<dbReference type="EMBL" id="VIRB01000136">
    <property type="protein sequence ID" value="NDO71381.1"/>
    <property type="molecule type" value="Genomic_DNA"/>
</dbReference>
<dbReference type="Proteomes" id="UP000474104">
    <property type="component" value="Unassembled WGS sequence"/>
</dbReference>
<evidence type="ECO:0000313" key="4">
    <source>
        <dbReference type="Proteomes" id="UP000474104"/>
    </source>
</evidence>